<gene>
    <name evidence="2" type="ORF">TQ37_05380</name>
</gene>
<feature type="transmembrane region" description="Helical" evidence="1">
    <location>
        <begin position="30"/>
        <end position="48"/>
    </location>
</feature>
<proteinExistence type="predicted"/>
<evidence type="ECO:0000313" key="2">
    <source>
        <dbReference type="EMBL" id="KKZ12523.1"/>
    </source>
</evidence>
<comment type="caution">
    <text evidence="2">The sequence shown here is derived from an EMBL/GenBank/DDBJ whole genome shotgun (WGS) entry which is preliminary data.</text>
</comment>
<dbReference type="PATRIC" id="fig|1608419.3.peg.79"/>
<keyword evidence="1" id="KW-0812">Transmembrane</keyword>
<dbReference type="EMBL" id="JYFQ01000107">
    <property type="protein sequence ID" value="KKZ12523.1"/>
    <property type="molecule type" value="Genomic_DNA"/>
</dbReference>
<dbReference type="AlphaFoldDB" id="A0A0G8AVP8"/>
<protein>
    <submittedName>
        <fullName evidence="2">Uncharacterized protein</fullName>
    </submittedName>
</protein>
<reference evidence="2 3" key="1">
    <citation type="submission" date="2015-02" db="EMBL/GenBank/DDBJ databases">
        <authorList>
            <person name="Slaby B."/>
            <person name="Hentschel U."/>
        </authorList>
    </citation>
    <scope>NUCLEOTIDE SEQUENCE [LARGE SCALE GENOMIC DNA]</scope>
    <source>
        <strain evidence="2">15L</strain>
    </source>
</reference>
<feature type="transmembrane region" description="Helical" evidence="1">
    <location>
        <begin position="94"/>
        <end position="118"/>
    </location>
</feature>
<reference evidence="2 3" key="2">
    <citation type="submission" date="2015-05" db="EMBL/GenBank/DDBJ databases">
        <title>Lifestyle Evolution in Cyanobacterial Symbionts of Sponges.</title>
        <authorList>
            <person name="Burgsdorf I."/>
            <person name="Slaby B.M."/>
            <person name="Handley K.M."/>
            <person name="Haber M."/>
            <person name="Blom J."/>
            <person name="Marshall C.W."/>
            <person name="Gilbert J.A."/>
            <person name="Hentschel U."/>
            <person name="Steindler L."/>
        </authorList>
    </citation>
    <scope>NUCLEOTIDE SEQUENCE [LARGE SCALE GENOMIC DNA]</scope>
    <source>
        <strain evidence="2">15L</strain>
    </source>
</reference>
<keyword evidence="1" id="KW-0472">Membrane</keyword>
<name>A0A0G8AVP8_9SYNE</name>
<dbReference type="STRING" id="431041.FLM9_145"/>
<sequence>MGEDVVSPALQAQLDVLLGAPSYWQSQPPYTLSGIGLLIALLCGLTFAHQIRHRLEDWKQDRLPLLPLGRFTTVFPYGGIVMGTVLFIGAGLQAFGFGAGTSFFLALLLAVSTGAGLWKQLEDLMRQVEEGTFTAADFDFFETRR</sequence>
<accession>A0A0G8AVP8</accession>
<dbReference type="Proteomes" id="UP000035037">
    <property type="component" value="Unassembled WGS sequence"/>
</dbReference>
<evidence type="ECO:0000256" key="1">
    <source>
        <dbReference type="SAM" id="Phobius"/>
    </source>
</evidence>
<organism evidence="2 3">
    <name type="scientific">Candidatus Synechococcus spongiarum 15L</name>
    <dbReference type="NCBI Taxonomy" id="1608419"/>
    <lineage>
        <taxon>Bacteria</taxon>
        <taxon>Bacillati</taxon>
        <taxon>Cyanobacteriota</taxon>
        <taxon>Cyanophyceae</taxon>
        <taxon>Synechococcales</taxon>
        <taxon>Synechococcaceae</taxon>
        <taxon>Synechococcus</taxon>
    </lineage>
</organism>
<keyword evidence="1" id="KW-1133">Transmembrane helix</keyword>
<feature type="transmembrane region" description="Helical" evidence="1">
    <location>
        <begin position="68"/>
        <end position="88"/>
    </location>
</feature>
<evidence type="ECO:0000313" key="3">
    <source>
        <dbReference type="Proteomes" id="UP000035037"/>
    </source>
</evidence>